<gene>
    <name evidence="1" type="ORF">JCM19294_950</name>
</gene>
<comment type="caution">
    <text evidence="1">The sequence shown here is derived from an EMBL/GenBank/DDBJ whole genome shotgun (WGS) entry which is preliminary data.</text>
</comment>
<organism evidence="1 2">
    <name type="scientific">Nonlabens tegetincola</name>
    <dbReference type="NCBI Taxonomy" id="323273"/>
    <lineage>
        <taxon>Bacteria</taxon>
        <taxon>Pseudomonadati</taxon>
        <taxon>Bacteroidota</taxon>
        <taxon>Flavobacteriia</taxon>
        <taxon>Flavobacteriales</taxon>
        <taxon>Flavobacteriaceae</taxon>
        <taxon>Nonlabens</taxon>
    </lineage>
</organism>
<accession>A0A090QS56</accession>
<evidence type="ECO:0000313" key="2">
    <source>
        <dbReference type="Proteomes" id="UP000029221"/>
    </source>
</evidence>
<reference evidence="1" key="1">
    <citation type="journal article" date="2014" name="Genome Announc.">
        <title>Draft Genome Sequences of Marine Flavobacterium Nonlabens Strains NR17, NR24, NR27, NR32, NR33, and Ara13.</title>
        <authorList>
            <person name="Nakanishi M."/>
            <person name="Meirelles P."/>
            <person name="Suzuki R."/>
            <person name="Takatani N."/>
            <person name="Mino S."/>
            <person name="Suda W."/>
            <person name="Oshima K."/>
            <person name="Hattori M."/>
            <person name="Ohkuma M."/>
            <person name="Hosokawa M."/>
            <person name="Miyashita K."/>
            <person name="Thompson F.L."/>
            <person name="Niwa A."/>
            <person name="Sawabe T."/>
            <person name="Sawabe T."/>
        </authorList>
    </citation>
    <scope>NUCLEOTIDE SEQUENCE [LARGE SCALE GENOMIC DNA]</scope>
    <source>
        <strain evidence="1">JCM 19294</strain>
    </source>
</reference>
<dbReference type="InterPro" id="IPR022385">
    <property type="entry name" value="Rhs_assc_core"/>
</dbReference>
<keyword evidence="2" id="KW-1185">Reference proteome</keyword>
<dbReference type="eggNOG" id="COG3209">
    <property type="taxonomic scope" value="Bacteria"/>
</dbReference>
<dbReference type="NCBIfam" id="TIGR03696">
    <property type="entry name" value="Rhs_assc_core"/>
    <property type="match status" value="1"/>
</dbReference>
<proteinExistence type="predicted"/>
<dbReference type="Proteomes" id="UP000029221">
    <property type="component" value="Unassembled WGS sequence"/>
</dbReference>
<name>A0A090QS56_9FLAO</name>
<dbReference type="EMBL" id="BBML01000010">
    <property type="protein sequence ID" value="GAK98316.1"/>
    <property type="molecule type" value="Genomic_DNA"/>
</dbReference>
<dbReference type="Gene3D" id="2.180.10.10">
    <property type="entry name" value="RHS repeat-associated core"/>
    <property type="match status" value="1"/>
</dbReference>
<dbReference type="AlphaFoldDB" id="A0A090QS56"/>
<sequence length="284" mass="31209">MDFHARNYDATLGRWMNIDPLAEQMRRHSPYNYAFDNPIFFFDPDGMAPQDKYLDEATGKYLGDDGAETDNIRTISKAKFEEIKTTNGGTKSEAATNELQKSAAIVKINENKITDDINTINNDTVDDQTRERQLYITLAYATDSEGFVAEDANGNYIMEVSSIIGEPGDPKTGSVTHDITVNGSGIAMKDGGILLAINHTHNTVTDPKKHKNEPTTSPRDRATAVKRGILNYAIDSYTNIRSTATTGPAIHRAHFNGGHTDNVGTTNAFNMGLDALKRFSGIIE</sequence>
<protein>
    <submittedName>
        <fullName evidence="1">Cell well associated RhsD protein</fullName>
    </submittedName>
</protein>
<evidence type="ECO:0000313" key="1">
    <source>
        <dbReference type="EMBL" id="GAK98316.1"/>
    </source>
</evidence>